<dbReference type="Pfam" id="PF10009">
    <property type="entry name" value="DUF2252"/>
    <property type="match status" value="1"/>
</dbReference>
<evidence type="ECO:0000313" key="4">
    <source>
        <dbReference type="Proteomes" id="UP000318943"/>
    </source>
</evidence>
<dbReference type="RefSeq" id="WP_144198346.1">
    <property type="nucleotide sequence ID" value="NZ_CAJPVH010000001.1"/>
</dbReference>
<sequence length="474" mass="52536">MTKLDKRQMSTAVPTHPAGYLTADERAAKGRALRDMAPRASQAGWHPPPNRIDPVECLKASNEGRILQLVPIRFGRMAASPFAFYRGGAAIMAADLSTTPTSGIRVQACGDAHLMNFGGFATPERNVIFDINDLDETLPAPFEWDLKRLAASAAIAAEHLALPKADAARVVTDLVREYRERMFNYGWMRSLDVWYDRIDLQKYEDRNGDPAVVAQARKRLAERLEAERRKSVPDYLYPKLVTDAGTTPRIKDEPPLIFHPTEELAPGMASGFSEALSVYRDSLPAHTRVLFDRFHLVDLAVKVVGVGSVGTMCAVALFLASDNDPIFLQVKEARASVLEPYAGASQHENHGERVVAGQRLMQAASDVFLGWTRGKNGRDFFVRQLRDMKLSAVIEDWDTGMLRQYGRMCAHALARAHARSGDAAVIAGYMGSGQTFDDAICEFATEYCSQNRGDYRAFLAAIRDGRIEAQREEI</sequence>
<dbReference type="EMBL" id="CP097331">
    <property type="protein sequence ID" value="URF06150.1"/>
    <property type="molecule type" value="Genomic_DNA"/>
</dbReference>
<dbReference type="EMBL" id="VCIZ01000007">
    <property type="protein sequence ID" value="TSP12199.1"/>
    <property type="molecule type" value="Genomic_DNA"/>
</dbReference>
<feature type="region of interest" description="Disordered" evidence="1">
    <location>
        <begin position="1"/>
        <end position="21"/>
    </location>
</feature>
<dbReference type="PANTHER" id="PTHR39441:SF1">
    <property type="entry name" value="DUF2252 DOMAIN-CONTAINING PROTEIN"/>
    <property type="match status" value="1"/>
</dbReference>
<evidence type="ECO:0000313" key="3">
    <source>
        <dbReference type="EMBL" id="URF06150.1"/>
    </source>
</evidence>
<dbReference type="Proteomes" id="UP001056132">
    <property type="component" value="Chromosome 2"/>
</dbReference>
<reference evidence="3" key="2">
    <citation type="journal article" date="2022" name="Microbiol. Resour. Announc.">
        <title>Genome Sequence of Cupriavidus campinensis Strain G5, a Member of a Bacterial Consortium Capable of Polyethylene Degradation.</title>
        <authorList>
            <person name="Schneider B."/>
            <person name="Pfeiffer F."/>
            <person name="Dyall-Smith M."/>
            <person name="Kunte H.J."/>
        </authorList>
    </citation>
    <scope>NUCLEOTIDE SEQUENCE</scope>
    <source>
        <strain evidence="3">G5</strain>
    </source>
</reference>
<dbReference type="InterPro" id="IPR018721">
    <property type="entry name" value="DUF2252"/>
</dbReference>
<organism evidence="3 5">
    <name type="scientific">Cupriavidus campinensis</name>
    <dbReference type="NCBI Taxonomy" id="151783"/>
    <lineage>
        <taxon>Bacteria</taxon>
        <taxon>Pseudomonadati</taxon>
        <taxon>Pseudomonadota</taxon>
        <taxon>Betaproteobacteria</taxon>
        <taxon>Burkholderiales</taxon>
        <taxon>Burkholderiaceae</taxon>
        <taxon>Cupriavidus</taxon>
    </lineage>
</organism>
<dbReference type="KEGG" id="ccam:M5D45_23755"/>
<gene>
    <name evidence="2" type="ORF">FGG12_14415</name>
    <name evidence="3" type="ORF">M5D45_23755</name>
</gene>
<dbReference type="AlphaFoldDB" id="A0AAE9L4J3"/>
<dbReference type="Proteomes" id="UP000318943">
    <property type="component" value="Unassembled WGS sequence"/>
</dbReference>
<proteinExistence type="predicted"/>
<accession>A0AAE9L4J3</accession>
<evidence type="ECO:0000313" key="2">
    <source>
        <dbReference type="EMBL" id="TSP12199.1"/>
    </source>
</evidence>
<keyword evidence="4" id="KW-1185">Reference proteome</keyword>
<reference evidence="3" key="3">
    <citation type="submission" date="2022-05" db="EMBL/GenBank/DDBJ databases">
        <authorList>
            <person name="Kunte H.-J."/>
        </authorList>
    </citation>
    <scope>NUCLEOTIDE SEQUENCE</scope>
    <source>
        <strain evidence="3">G5</strain>
    </source>
</reference>
<evidence type="ECO:0000313" key="5">
    <source>
        <dbReference type="Proteomes" id="UP001056132"/>
    </source>
</evidence>
<reference evidence="2 4" key="1">
    <citation type="submission" date="2019-05" db="EMBL/GenBank/DDBJ databases">
        <title>Whole genome sequence analysis of Cupriavidus campinensis S14E4C strain.</title>
        <authorList>
            <person name="Abbaszade G."/>
            <person name="Szabo A."/>
            <person name="Toumi M."/>
            <person name="Toth E."/>
        </authorList>
    </citation>
    <scope>NUCLEOTIDE SEQUENCE [LARGE SCALE GENOMIC DNA]</scope>
    <source>
        <strain evidence="2 4">S14E4C</strain>
    </source>
</reference>
<evidence type="ECO:0000256" key="1">
    <source>
        <dbReference type="SAM" id="MobiDB-lite"/>
    </source>
</evidence>
<name>A0AAE9L4J3_9BURK</name>
<dbReference type="PANTHER" id="PTHR39441">
    <property type="entry name" value="DUF2252 DOMAIN-CONTAINING PROTEIN"/>
    <property type="match status" value="1"/>
</dbReference>
<protein>
    <submittedName>
        <fullName evidence="3">DUF2252 domain-containing protein</fullName>
    </submittedName>
</protein>